<evidence type="ECO:0000313" key="1">
    <source>
        <dbReference type="EMBL" id="MDX3036239.1"/>
    </source>
</evidence>
<gene>
    <name evidence="1" type="ORF">PV383_03485</name>
</gene>
<sequence>MNDGPPQPRAGDLLPDQLRRLVDDVLTVGAPYGLALTGDHAAQAHGLIEARPPGRDLETATEHAAPMEGIAAAVAAGLVDRGWLVRTVETAPLSARLLVTDPTTAEERTLDLLKETLWHPPVETPLGLTLSLEDVVGTKVRATADRGSARDLIAVHAATAHWTAVELEELARRHTSATSTAFDLADLQSRLEGTEWLDDREFARHGLDAEAILRLRRWAQTWADDIAERLLEEEALASPPEEDTE</sequence>
<dbReference type="RefSeq" id="WP_193379375.1">
    <property type="nucleotide sequence ID" value="NZ_JABXWF010000001.1"/>
</dbReference>
<comment type="caution">
    <text evidence="1">The sequence shown here is derived from an EMBL/GenBank/DDBJ whole genome shotgun (WGS) entry which is preliminary data.</text>
</comment>
<protein>
    <recommendedName>
        <fullName evidence="3">Nucleotidyltransferase AbiEii toxin of type IV toxin-antitoxin system</fullName>
    </recommendedName>
</protein>
<reference evidence="1 2" key="1">
    <citation type="journal article" date="2023" name="Microb. Genom.">
        <title>Mesoterricola silvestris gen. nov., sp. nov., Mesoterricola sediminis sp. nov., Geothrix oryzae sp. nov., Geothrix edaphica sp. nov., Geothrix rubra sp. nov., and Geothrix limicola sp. nov., six novel members of Acidobacteriota isolated from soils.</title>
        <authorList>
            <person name="Weisberg A.J."/>
            <person name="Pearce E."/>
            <person name="Kramer C.G."/>
            <person name="Chang J.H."/>
            <person name="Clarke C.R."/>
        </authorList>
    </citation>
    <scope>NUCLEOTIDE SEQUENCE [LARGE SCALE GENOMIC DNA]</scope>
    <source>
        <strain evidence="1 2">NE20-4-1</strain>
    </source>
</reference>
<evidence type="ECO:0008006" key="3">
    <source>
        <dbReference type="Google" id="ProtNLM"/>
    </source>
</evidence>
<accession>A0ABU4MHD9</accession>
<keyword evidence="2" id="KW-1185">Reference proteome</keyword>
<name>A0ABU4MHD9_9ACTN</name>
<organism evidence="1 2">
    <name type="scientific">Streptomyces caniscabiei</name>
    <dbReference type="NCBI Taxonomy" id="2746961"/>
    <lineage>
        <taxon>Bacteria</taxon>
        <taxon>Bacillati</taxon>
        <taxon>Actinomycetota</taxon>
        <taxon>Actinomycetes</taxon>
        <taxon>Kitasatosporales</taxon>
        <taxon>Streptomycetaceae</taxon>
        <taxon>Streptomyces</taxon>
    </lineage>
</organism>
<evidence type="ECO:0000313" key="2">
    <source>
        <dbReference type="Proteomes" id="UP001282474"/>
    </source>
</evidence>
<dbReference type="Proteomes" id="UP001282474">
    <property type="component" value="Unassembled WGS sequence"/>
</dbReference>
<proteinExistence type="predicted"/>
<dbReference type="EMBL" id="JARAWJ010000002">
    <property type="protein sequence ID" value="MDX3036239.1"/>
    <property type="molecule type" value="Genomic_DNA"/>
</dbReference>